<sequence length="262" mass="27767">MGHDVGVADETGEAELVDVVGRVLGTADATPLQFWTAVAPGSYLQLDDVVVTRRELPDRGPVTIAGVVTQVRARHEGAQFDSDVFAIADGTLPAMVQEAAEITTTRVDPELYVPPSPGAVVHRARGDARAAALHFDRMEKRIPMGTGRDGAPAYLNGDFLDGSRGAHVSISGISGVATKTSFATFLLYSVFRSGVLGGDAINAKALIFNVKGEDLLFLDHPTRGSTRPPPRRTRHSACPPPRSPTSGCTRRRVPGTPPARPT</sequence>
<protein>
    <recommendedName>
        <fullName evidence="4">ATPase</fullName>
    </recommendedName>
</protein>
<feature type="region of interest" description="Disordered" evidence="1">
    <location>
        <begin position="219"/>
        <end position="262"/>
    </location>
</feature>
<reference evidence="2 3" key="1">
    <citation type="submission" date="2020-03" db="EMBL/GenBank/DDBJ databases">
        <title>Whole genome shotgun sequence of Phytohabitans rumicis NBRC 108638.</title>
        <authorList>
            <person name="Komaki H."/>
            <person name="Tamura T."/>
        </authorList>
    </citation>
    <scope>NUCLEOTIDE SEQUENCE [LARGE SCALE GENOMIC DNA]</scope>
    <source>
        <strain evidence="2 3">NBRC 108638</strain>
    </source>
</reference>
<dbReference type="EMBL" id="BLPG01000001">
    <property type="protein sequence ID" value="GFJ88712.1"/>
    <property type="molecule type" value="Genomic_DNA"/>
</dbReference>
<evidence type="ECO:0000256" key="1">
    <source>
        <dbReference type="SAM" id="MobiDB-lite"/>
    </source>
</evidence>
<evidence type="ECO:0000313" key="3">
    <source>
        <dbReference type="Proteomes" id="UP000482960"/>
    </source>
</evidence>
<organism evidence="2 3">
    <name type="scientific">Phytohabitans rumicis</name>
    <dbReference type="NCBI Taxonomy" id="1076125"/>
    <lineage>
        <taxon>Bacteria</taxon>
        <taxon>Bacillati</taxon>
        <taxon>Actinomycetota</taxon>
        <taxon>Actinomycetes</taxon>
        <taxon>Micromonosporales</taxon>
        <taxon>Micromonosporaceae</taxon>
    </lineage>
</organism>
<dbReference type="Proteomes" id="UP000482960">
    <property type="component" value="Unassembled WGS sequence"/>
</dbReference>
<proteinExistence type="predicted"/>
<evidence type="ECO:0000313" key="2">
    <source>
        <dbReference type="EMBL" id="GFJ88712.1"/>
    </source>
</evidence>
<keyword evidence="3" id="KW-1185">Reference proteome</keyword>
<name>A0A6V8KUG6_9ACTN</name>
<evidence type="ECO:0008006" key="4">
    <source>
        <dbReference type="Google" id="ProtNLM"/>
    </source>
</evidence>
<comment type="caution">
    <text evidence="2">The sequence shown here is derived from an EMBL/GenBank/DDBJ whole genome shotgun (WGS) entry which is preliminary data.</text>
</comment>
<gene>
    <name evidence="2" type="ORF">Prum_023540</name>
</gene>
<reference evidence="2 3" key="2">
    <citation type="submission" date="2020-03" db="EMBL/GenBank/DDBJ databases">
        <authorList>
            <person name="Ichikawa N."/>
            <person name="Kimura A."/>
            <person name="Kitahashi Y."/>
            <person name="Uohara A."/>
        </authorList>
    </citation>
    <scope>NUCLEOTIDE SEQUENCE [LARGE SCALE GENOMIC DNA]</scope>
    <source>
        <strain evidence="2 3">NBRC 108638</strain>
    </source>
</reference>
<accession>A0A6V8KUG6</accession>
<dbReference type="AlphaFoldDB" id="A0A6V8KUG6"/>